<protein>
    <submittedName>
        <fullName evidence="1">Uncharacterized protein</fullName>
    </submittedName>
</protein>
<gene>
    <name evidence="1" type="ORF">HERILL_LOCUS14986</name>
</gene>
<keyword evidence="2" id="KW-1185">Reference proteome</keyword>
<proteinExistence type="predicted"/>
<name>A0A7R8V4D9_HERIL</name>
<dbReference type="Proteomes" id="UP000594454">
    <property type="component" value="Chromosome 6"/>
</dbReference>
<dbReference type="AlphaFoldDB" id="A0A7R8V4D9"/>
<accession>A0A7R8V4D9</accession>
<reference evidence="1 2" key="1">
    <citation type="submission" date="2020-11" db="EMBL/GenBank/DDBJ databases">
        <authorList>
            <person name="Wallbank WR R."/>
            <person name="Pardo Diaz C."/>
            <person name="Kozak K."/>
            <person name="Martin S."/>
            <person name="Jiggins C."/>
            <person name="Moest M."/>
            <person name="Warren A I."/>
            <person name="Generalovic N T."/>
            <person name="Byers J.R.P. K."/>
            <person name="Montejo-Kovacevich G."/>
            <person name="Yen C E."/>
        </authorList>
    </citation>
    <scope>NUCLEOTIDE SEQUENCE [LARGE SCALE GENOMIC DNA]</scope>
</reference>
<dbReference type="EMBL" id="LR899014">
    <property type="protein sequence ID" value="CAD7092641.1"/>
    <property type="molecule type" value="Genomic_DNA"/>
</dbReference>
<sequence>MDLLTLFNRGIIYYTVKIQPVNSPLTCQTLLWPCGGLNPVVFTCRWTNCMIGSASAEPDKPLEVICYGKTCEKDRTT</sequence>
<evidence type="ECO:0000313" key="2">
    <source>
        <dbReference type="Proteomes" id="UP000594454"/>
    </source>
</evidence>
<organism evidence="1 2">
    <name type="scientific">Hermetia illucens</name>
    <name type="common">Black soldier fly</name>
    <dbReference type="NCBI Taxonomy" id="343691"/>
    <lineage>
        <taxon>Eukaryota</taxon>
        <taxon>Metazoa</taxon>
        <taxon>Ecdysozoa</taxon>
        <taxon>Arthropoda</taxon>
        <taxon>Hexapoda</taxon>
        <taxon>Insecta</taxon>
        <taxon>Pterygota</taxon>
        <taxon>Neoptera</taxon>
        <taxon>Endopterygota</taxon>
        <taxon>Diptera</taxon>
        <taxon>Brachycera</taxon>
        <taxon>Stratiomyomorpha</taxon>
        <taxon>Stratiomyidae</taxon>
        <taxon>Hermetiinae</taxon>
        <taxon>Hermetia</taxon>
    </lineage>
</organism>
<dbReference type="InParanoid" id="A0A7R8V4D9"/>
<evidence type="ECO:0000313" key="1">
    <source>
        <dbReference type="EMBL" id="CAD7092641.1"/>
    </source>
</evidence>